<sequence length="336" mass="38320">MLSDEKNVGLSADCAYRPEWPLGQWSAQSTDAALPATIATGEHHIAKPIPIEYDFLKRDLYPHRFHKIEHLIWLAGRPLPPRPLHQQLLLSRQLVLSESIDLHLVWKKGTIFVKPLPRYLLDRKFWTAHLRSDSEDGLLLVKSARGLLFSYTALVRHESDFSIAQAKRLLPGSLCWGDWQQLVWTFLDHFPGNEIYAQIDGRYYYGELRLGRLNKIYRLRAKTITDVLYGYSNLTAHNQKGDTFKDNLRLIGGSLAYLLIVLQAMQIGLATDRLAGSVTFQQACAGFAIFSILAPLVALSTVLAVFLFLLVIHVTETLAFEKRRFKNMNETPPRVR</sequence>
<evidence type="ECO:0000256" key="1">
    <source>
        <dbReference type="SAM" id="Phobius"/>
    </source>
</evidence>
<feature type="transmembrane region" description="Helical" evidence="1">
    <location>
        <begin position="287"/>
        <end position="314"/>
    </location>
</feature>
<keyword evidence="1" id="KW-0812">Transmembrane</keyword>
<feature type="transmembrane region" description="Helical" evidence="1">
    <location>
        <begin position="248"/>
        <end position="267"/>
    </location>
</feature>
<gene>
    <name evidence="3" type="ORF">K489DRAFT_377633</name>
</gene>
<dbReference type="PANTHER" id="PTHR34414:SF1">
    <property type="entry name" value="SUBTILISIN-LIKE SERINE PROTEASE"/>
    <property type="match status" value="1"/>
</dbReference>
<keyword evidence="1" id="KW-0472">Membrane</keyword>
<dbReference type="Proteomes" id="UP000504637">
    <property type="component" value="Unplaced"/>
</dbReference>
<dbReference type="InterPro" id="IPR046536">
    <property type="entry name" value="DUF6601"/>
</dbReference>
<reference evidence="3" key="2">
    <citation type="submission" date="2020-04" db="EMBL/GenBank/DDBJ databases">
        <authorList>
            <consortium name="NCBI Genome Project"/>
        </authorList>
    </citation>
    <scope>NUCLEOTIDE SEQUENCE</scope>
    <source>
        <strain evidence="3">CBS 342.82</strain>
    </source>
</reference>
<dbReference type="GeneID" id="54361997"/>
<dbReference type="PANTHER" id="PTHR34414">
    <property type="entry name" value="HET DOMAIN-CONTAINING PROTEIN-RELATED"/>
    <property type="match status" value="1"/>
</dbReference>
<keyword evidence="1" id="KW-1133">Transmembrane helix</keyword>
<dbReference type="OrthoDB" id="5086500at2759"/>
<organism evidence="3">
    <name type="scientific">Dissoconium aciculare CBS 342.82</name>
    <dbReference type="NCBI Taxonomy" id="1314786"/>
    <lineage>
        <taxon>Eukaryota</taxon>
        <taxon>Fungi</taxon>
        <taxon>Dikarya</taxon>
        <taxon>Ascomycota</taxon>
        <taxon>Pezizomycotina</taxon>
        <taxon>Dothideomycetes</taxon>
        <taxon>Dothideomycetidae</taxon>
        <taxon>Mycosphaerellales</taxon>
        <taxon>Dissoconiaceae</taxon>
        <taxon>Dissoconium</taxon>
    </lineage>
</organism>
<protein>
    <submittedName>
        <fullName evidence="3">Uncharacterized protein</fullName>
    </submittedName>
</protein>
<keyword evidence="2" id="KW-1185">Reference proteome</keyword>
<proteinExistence type="predicted"/>
<dbReference type="RefSeq" id="XP_033462129.1">
    <property type="nucleotide sequence ID" value="XM_033604197.1"/>
</dbReference>
<dbReference type="Pfam" id="PF20246">
    <property type="entry name" value="DUF6601"/>
    <property type="match status" value="1"/>
</dbReference>
<reference evidence="3" key="3">
    <citation type="submission" date="2025-08" db="UniProtKB">
        <authorList>
            <consortium name="RefSeq"/>
        </authorList>
    </citation>
    <scope>IDENTIFICATION</scope>
    <source>
        <strain evidence="3">CBS 342.82</strain>
    </source>
</reference>
<evidence type="ECO:0000313" key="3">
    <source>
        <dbReference type="RefSeq" id="XP_033462129.1"/>
    </source>
</evidence>
<name>A0A6J3MB59_9PEZI</name>
<reference evidence="3" key="1">
    <citation type="submission" date="2020-01" db="EMBL/GenBank/DDBJ databases">
        <authorList>
            <consortium name="DOE Joint Genome Institute"/>
            <person name="Haridas S."/>
            <person name="Albert R."/>
            <person name="Binder M."/>
            <person name="Bloem J."/>
            <person name="Labutti K."/>
            <person name="Salamov A."/>
            <person name="Andreopoulos B."/>
            <person name="Baker S.E."/>
            <person name="Barry K."/>
            <person name="Bills G."/>
            <person name="Bluhm B.H."/>
            <person name="Cannon C."/>
            <person name="Castanera R."/>
            <person name="Culley D.E."/>
            <person name="Daum C."/>
            <person name="Ezra D."/>
            <person name="Gonzalez J.B."/>
            <person name="Henrissat B."/>
            <person name="Kuo A."/>
            <person name="Liang C."/>
            <person name="Lipzen A."/>
            <person name="Lutzoni F."/>
            <person name="Magnuson J."/>
            <person name="Mondo S."/>
            <person name="Nolan M."/>
            <person name="Ohm R."/>
            <person name="Pangilinan J."/>
            <person name="Park H.-J."/>
            <person name="Ramirez L."/>
            <person name="Alfaro M."/>
            <person name="Sun H."/>
            <person name="Tritt A."/>
            <person name="Yoshinaga Y."/>
            <person name="Zwiers L.-H."/>
            <person name="Turgeon B.G."/>
            <person name="Goodwin S.B."/>
            <person name="Spatafora J.W."/>
            <person name="Crous P.W."/>
            <person name="Grigoriev I.V."/>
        </authorList>
    </citation>
    <scope>NUCLEOTIDE SEQUENCE</scope>
    <source>
        <strain evidence="3">CBS 342.82</strain>
    </source>
</reference>
<evidence type="ECO:0000313" key="2">
    <source>
        <dbReference type="Proteomes" id="UP000504637"/>
    </source>
</evidence>
<accession>A0A6J3MB59</accession>
<dbReference type="AlphaFoldDB" id="A0A6J3MB59"/>